<dbReference type="Pfam" id="PF21399">
    <property type="entry name" value="TERT_C"/>
    <property type="match status" value="1"/>
</dbReference>
<keyword evidence="8 13" id="KW-0460">Magnesium</keyword>
<dbReference type="InterPro" id="IPR049139">
    <property type="entry name" value="TERT_C"/>
</dbReference>
<proteinExistence type="inferred from homology"/>
<evidence type="ECO:0000256" key="13">
    <source>
        <dbReference type="RuleBase" id="RU365061"/>
    </source>
</evidence>
<feature type="region of interest" description="Disordered" evidence="14">
    <location>
        <begin position="209"/>
        <end position="232"/>
    </location>
</feature>
<sequence length="1149" mass="131186">MSLVPAELDRPRVTVKLLGKFYPVVKTLHCYLQDLVDLGSTERSYAPGPADTPAYFHLLNQCLVGDSNTDGALKRVGFAPPMSTMRETIEFTVKKILSSNSGRDNVLSQGYSFNKHADGLYNRQVNTNVIALCSDEWETLHSRIGTDAMVHLLANSSFFFALPNDCFCQLSGTPIAYIHLDDPHLYNGESTSTSRVPKRKLLGLSEGPRKRMKLDNGNSAARGAPDVKLHRPSPSQVLLARSKLFYARPSIHSHRNARELIAGLPSKRLRANNAILRKAHALIDVLNRLNGPKSNRITDSVGPVKLMEQARHLSKYVFPRQYGLANVFRFELPRREGFRLPDFGDREDEIRVSMDGFKKLLSMPVTYFQRLGQFKTPKRLKDAVPMLEKILWRHGKCSYSRLRDLTCPTKTGQLRKSDLDSSELISEHPSSNPRTQPPPIDHSLDSEGNSIQPNGLTQAAFHAKNKPRFVEYSCSYNEVYRYVILVSKAVIPKTFWGTEENFKHLCRHVKRFIACRRYESLSLHGIVQGFSTSACDWLMPPGSGTQQKRVPVTDALKRRQLLEDFLFWYFDSFLLPLLRTTFYVTESSALRNQILYFRHDDWEFLCAPLIDHLAGGTFQKIPVDEAKQMLRQRKLGFSFIRLLPKETGVRPIANLKRKGSAQDGRSINQILHAAFKILSYERDHRPHLVGASVFNVDHVYVRLKTFKQGLLQGNAGRLPKLYFVKVDVQACFDTIPQRKLLEILRNILSEDKYLIHRYAKVAPEVGNVKRTYMQTAVPGSEYPHFLQTAAKLASVLHNTIFVDQVRYSQTQRQEILHLLEEHIEENMVKIGSDYYRQTVGIPQGSILSTLLCCFFYGDLEGKVHAFSQDERSTLLRQTDDYLFITADFGKARRFLDVMNRGDSPQSLVLSIVKRNEGHAEYGCFISQDKTLTNFDYDGHLNSIPLAKGFPWCGYVMDTRDLSVSVEYSRYHDSDLKGTLTVTRGRRPGTAFKHKMLLLAKARTHVIFNDSTLNSQTAVLTNIYQNFLLCALKMNSYLSEWGIDVRRHTPFIWTTIQQMVFYSWAATRNKSTTQFAAAHGARCVTQKAAATWLGMHAFHTVLMRKPTNYEPLLKLIHAQLHRPPYTRYSRRFRSITQQALMDLAPIYARL</sequence>
<evidence type="ECO:0000256" key="9">
    <source>
        <dbReference type="ARBA" id="ARBA00022895"/>
    </source>
</evidence>
<dbReference type="Gene3D" id="3.30.70.2630">
    <property type="match status" value="1"/>
</dbReference>
<evidence type="ECO:0000256" key="8">
    <source>
        <dbReference type="ARBA" id="ARBA00022842"/>
    </source>
</evidence>
<dbReference type="Gene3D" id="1.10.132.70">
    <property type="match status" value="1"/>
</dbReference>
<evidence type="ECO:0000256" key="4">
    <source>
        <dbReference type="ARBA" id="ARBA00022454"/>
    </source>
</evidence>
<keyword evidence="10 13" id="KW-0695">RNA-directed DNA polymerase</keyword>
<comment type="subcellular location">
    <subcellularLocation>
        <location evidence="13">Nucleus</location>
    </subcellularLocation>
    <subcellularLocation>
        <location evidence="13">Chromosome</location>
        <location evidence="13">Telomere</location>
    </subcellularLocation>
</comment>
<dbReference type="GO" id="GO:0000781">
    <property type="term" value="C:chromosome, telomeric region"/>
    <property type="evidence" value="ECO:0007669"/>
    <property type="project" value="UniProtKB-SubCell"/>
</dbReference>
<dbReference type="GO" id="GO:0046872">
    <property type="term" value="F:metal ion binding"/>
    <property type="evidence" value="ECO:0007669"/>
    <property type="project" value="UniProtKB-KW"/>
</dbReference>
<evidence type="ECO:0000256" key="3">
    <source>
        <dbReference type="ARBA" id="ARBA00016182"/>
    </source>
</evidence>
<dbReference type="Proteomes" id="UP001295794">
    <property type="component" value="Unassembled WGS sequence"/>
</dbReference>
<dbReference type="GO" id="GO:0003720">
    <property type="term" value="F:telomerase activity"/>
    <property type="evidence" value="ECO:0007669"/>
    <property type="project" value="InterPro"/>
</dbReference>
<dbReference type="InterPro" id="IPR000477">
    <property type="entry name" value="RT_dom"/>
</dbReference>
<reference evidence="16" key="1">
    <citation type="submission" date="2023-11" db="EMBL/GenBank/DDBJ databases">
        <authorList>
            <person name="De Vega J J."/>
            <person name="De Vega J J."/>
        </authorList>
    </citation>
    <scope>NUCLEOTIDE SEQUENCE</scope>
</reference>
<dbReference type="InterPro" id="IPR003545">
    <property type="entry name" value="Telomerase_RT"/>
</dbReference>
<evidence type="ECO:0000256" key="5">
    <source>
        <dbReference type="ARBA" id="ARBA00022679"/>
    </source>
</evidence>
<keyword evidence="17" id="KW-1185">Reference proteome</keyword>
<evidence type="ECO:0000256" key="2">
    <source>
        <dbReference type="ARBA" id="ARBA00012493"/>
    </source>
</evidence>
<dbReference type="Pfam" id="PF12009">
    <property type="entry name" value="Telomerase_RBD"/>
    <property type="match status" value="1"/>
</dbReference>
<organism evidence="16 17">
    <name type="scientific">Mycena citricolor</name>
    <dbReference type="NCBI Taxonomy" id="2018698"/>
    <lineage>
        <taxon>Eukaryota</taxon>
        <taxon>Fungi</taxon>
        <taxon>Dikarya</taxon>
        <taxon>Basidiomycota</taxon>
        <taxon>Agaricomycotina</taxon>
        <taxon>Agaricomycetes</taxon>
        <taxon>Agaricomycetidae</taxon>
        <taxon>Agaricales</taxon>
        <taxon>Marasmiineae</taxon>
        <taxon>Mycenaceae</taxon>
        <taxon>Mycena</taxon>
    </lineage>
</organism>
<gene>
    <name evidence="16" type="ORF">MYCIT1_LOCUS13162</name>
</gene>
<dbReference type="PANTHER" id="PTHR12066">
    <property type="entry name" value="TELOMERASE REVERSE TRANSCRIPTASE"/>
    <property type="match status" value="1"/>
</dbReference>
<dbReference type="PROSITE" id="PS50878">
    <property type="entry name" value="RT_POL"/>
    <property type="match status" value="1"/>
</dbReference>
<dbReference type="PANTHER" id="PTHR12066:SF0">
    <property type="entry name" value="TELOMERASE REVERSE TRANSCRIPTASE"/>
    <property type="match status" value="1"/>
</dbReference>
<dbReference type="EC" id="2.7.7.49" evidence="2 13"/>
<dbReference type="GO" id="GO:0042162">
    <property type="term" value="F:telomeric DNA binding"/>
    <property type="evidence" value="ECO:0007669"/>
    <property type="project" value="TreeGrafter"/>
</dbReference>
<feature type="region of interest" description="Disordered" evidence="14">
    <location>
        <begin position="412"/>
        <end position="449"/>
    </location>
</feature>
<keyword evidence="7 13" id="KW-0479">Metal-binding</keyword>
<evidence type="ECO:0000259" key="15">
    <source>
        <dbReference type="PROSITE" id="PS50878"/>
    </source>
</evidence>
<dbReference type="GO" id="GO:0000333">
    <property type="term" value="C:telomerase catalytic core complex"/>
    <property type="evidence" value="ECO:0007669"/>
    <property type="project" value="TreeGrafter"/>
</dbReference>
<name>A0AAD2H640_9AGAR</name>
<evidence type="ECO:0000256" key="6">
    <source>
        <dbReference type="ARBA" id="ARBA00022695"/>
    </source>
</evidence>
<comment type="function">
    <text evidence="13">Telomerase is a ribonucleoprotein enzyme essential for the replication of chromosome termini in most eukaryotes. It elongates telomeres. It is a reverse transcriptase that adds simple sequence repeats to chromosome ends by copying a template sequence within the RNA component of the enzyme.</text>
</comment>
<dbReference type="Gene3D" id="1.10.357.90">
    <property type="match status" value="1"/>
</dbReference>
<evidence type="ECO:0000313" key="16">
    <source>
        <dbReference type="EMBL" id="CAK5269445.1"/>
    </source>
</evidence>
<evidence type="ECO:0000256" key="12">
    <source>
        <dbReference type="ARBA" id="ARBA00048173"/>
    </source>
</evidence>
<dbReference type="SMART" id="SM00975">
    <property type="entry name" value="Telomerase_RBD"/>
    <property type="match status" value="1"/>
</dbReference>
<comment type="caution">
    <text evidence="16">The sequence shown here is derived from an EMBL/GenBank/DDBJ whole genome shotgun (WGS) entry which is preliminary data.</text>
</comment>
<dbReference type="CDD" id="cd01648">
    <property type="entry name" value="TERT"/>
    <property type="match status" value="1"/>
</dbReference>
<protein>
    <recommendedName>
        <fullName evidence="3 13">Telomerase reverse transcriptase</fullName>
        <ecNumber evidence="2 13">2.7.7.49</ecNumber>
    </recommendedName>
    <alternativeName>
        <fullName evidence="13">Telomerase catalytic subunit</fullName>
    </alternativeName>
</protein>
<evidence type="ECO:0000256" key="7">
    <source>
        <dbReference type="ARBA" id="ARBA00022723"/>
    </source>
</evidence>
<keyword evidence="6 13" id="KW-0548">Nucleotidyltransferase</keyword>
<comment type="similarity">
    <text evidence="1 13">Belongs to the reverse transcriptase family. Telomerase subfamily.</text>
</comment>
<dbReference type="AlphaFoldDB" id="A0AAD2H640"/>
<evidence type="ECO:0000256" key="11">
    <source>
        <dbReference type="ARBA" id="ARBA00023242"/>
    </source>
</evidence>
<evidence type="ECO:0000256" key="10">
    <source>
        <dbReference type="ARBA" id="ARBA00022918"/>
    </source>
</evidence>
<feature type="domain" description="Reverse transcriptase" evidence="15">
    <location>
        <begin position="624"/>
        <end position="956"/>
    </location>
</feature>
<keyword evidence="11 13" id="KW-0539">Nucleus</keyword>
<evidence type="ECO:0000256" key="14">
    <source>
        <dbReference type="SAM" id="MobiDB-lite"/>
    </source>
</evidence>
<keyword evidence="5 13" id="KW-0808">Transferase</keyword>
<dbReference type="GO" id="GO:0007004">
    <property type="term" value="P:telomere maintenance via telomerase"/>
    <property type="evidence" value="ECO:0007669"/>
    <property type="project" value="TreeGrafter"/>
</dbReference>
<dbReference type="InterPro" id="IPR021891">
    <property type="entry name" value="Telomerase_RBD"/>
</dbReference>
<dbReference type="GO" id="GO:0070034">
    <property type="term" value="F:telomerase RNA binding"/>
    <property type="evidence" value="ECO:0007669"/>
    <property type="project" value="TreeGrafter"/>
</dbReference>
<keyword evidence="4 13" id="KW-0158">Chromosome</keyword>
<comment type="catalytic activity">
    <reaction evidence="12 13">
        <text>DNA(n) + a 2'-deoxyribonucleoside 5'-triphosphate = DNA(n+1) + diphosphate</text>
        <dbReference type="Rhea" id="RHEA:22508"/>
        <dbReference type="Rhea" id="RHEA-COMP:17339"/>
        <dbReference type="Rhea" id="RHEA-COMP:17340"/>
        <dbReference type="ChEBI" id="CHEBI:33019"/>
        <dbReference type="ChEBI" id="CHEBI:61560"/>
        <dbReference type="ChEBI" id="CHEBI:173112"/>
        <dbReference type="EC" id="2.7.7.49"/>
    </reaction>
</comment>
<dbReference type="EMBL" id="CAVNYO010000148">
    <property type="protein sequence ID" value="CAK5269445.1"/>
    <property type="molecule type" value="Genomic_DNA"/>
</dbReference>
<dbReference type="PRINTS" id="PR01365">
    <property type="entry name" value="TELOMERASERT"/>
</dbReference>
<evidence type="ECO:0000313" key="17">
    <source>
        <dbReference type="Proteomes" id="UP001295794"/>
    </source>
</evidence>
<evidence type="ECO:0000256" key="1">
    <source>
        <dbReference type="ARBA" id="ARBA00008001"/>
    </source>
</evidence>
<keyword evidence="9 13" id="KW-0779">Telomere</keyword>
<accession>A0AAD2H640</accession>